<evidence type="ECO:0000313" key="1">
    <source>
        <dbReference type="EMBL" id="QCE06393.1"/>
    </source>
</evidence>
<keyword evidence="2" id="KW-1185">Reference proteome</keyword>
<sequence length="73" mass="8153">MDKVSSSLAVVDDHGGVLVYDVGEMEVEDDDDVSSSSWPSPKMVDRDLWQYPIGSTMCVRIDAMWQLLIVADF</sequence>
<reference evidence="1 2" key="1">
    <citation type="submission" date="2019-04" db="EMBL/GenBank/DDBJ databases">
        <title>An improved genome assembly and genetic linkage map for asparagus bean, Vigna unguiculata ssp. sesquipedialis.</title>
        <authorList>
            <person name="Xia Q."/>
            <person name="Zhang R."/>
            <person name="Dong Y."/>
        </authorList>
    </citation>
    <scope>NUCLEOTIDE SEQUENCE [LARGE SCALE GENOMIC DNA]</scope>
    <source>
        <tissue evidence="1">Leaf</tissue>
    </source>
</reference>
<evidence type="ECO:0000313" key="2">
    <source>
        <dbReference type="Proteomes" id="UP000501690"/>
    </source>
</evidence>
<proteinExistence type="predicted"/>
<protein>
    <submittedName>
        <fullName evidence="1">Uncharacterized protein</fullName>
    </submittedName>
</protein>
<organism evidence="1 2">
    <name type="scientific">Vigna unguiculata</name>
    <name type="common">Cowpea</name>
    <dbReference type="NCBI Taxonomy" id="3917"/>
    <lineage>
        <taxon>Eukaryota</taxon>
        <taxon>Viridiplantae</taxon>
        <taxon>Streptophyta</taxon>
        <taxon>Embryophyta</taxon>
        <taxon>Tracheophyta</taxon>
        <taxon>Spermatophyta</taxon>
        <taxon>Magnoliopsida</taxon>
        <taxon>eudicotyledons</taxon>
        <taxon>Gunneridae</taxon>
        <taxon>Pentapetalae</taxon>
        <taxon>rosids</taxon>
        <taxon>fabids</taxon>
        <taxon>Fabales</taxon>
        <taxon>Fabaceae</taxon>
        <taxon>Papilionoideae</taxon>
        <taxon>50 kb inversion clade</taxon>
        <taxon>NPAAA clade</taxon>
        <taxon>indigoferoid/millettioid clade</taxon>
        <taxon>Phaseoleae</taxon>
        <taxon>Vigna</taxon>
    </lineage>
</organism>
<accession>A0A4D6MY66</accession>
<gene>
    <name evidence="1" type="ORF">DEO72_LG9g1405</name>
</gene>
<dbReference type="AlphaFoldDB" id="A0A4D6MY66"/>
<name>A0A4D6MY66_VIGUN</name>
<dbReference type="Proteomes" id="UP000501690">
    <property type="component" value="Linkage Group LG9"/>
</dbReference>
<dbReference type="EMBL" id="CP039353">
    <property type="protein sequence ID" value="QCE06393.1"/>
    <property type="molecule type" value="Genomic_DNA"/>
</dbReference>